<name>A0A9P4XNG9_9HYPO</name>
<evidence type="ECO:0000256" key="1">
    <source>
        <dbReference type="SAM" id="MobiDB-lite"/>
    </source>
</evidence>
<dbReference type="Proteomes" id="UP000801864">
    <property type="component" value="Unassembled WGS sequence"/>
</dbReference>
<dbReference type="AlphaFoldDB" id="A0A9P4XNG9"/>
<accession>A0A9P4XNG9</accession>
<comment type="caution">
    <text evidence="2">The sequence shown here is derived from an EMBL/GenBank/DDBJ whole genome shotgun (WGS) entry which is preliminary data.</text>
</comment>
<evidence type="ECO:0000313" key="2">
    <source>
        <dbReference type="EMBL" id="KAF3075808.1"/>
    </source>
</evidence>
<keyword evidence="3" id="KW-1185">Reference proteome</keyword>
<sequence length="409" mass="43905">MVKETGQATRVRQRREQRSRTKIVSRNLPADAPGFDDGEASDFSEKRLPLCKALQPVCSRAGSALSRRGKGSRGKEWRGLGIEVSNNKAPASGGPGDRALLMPADWGGSQVISLGRGGGPVKAQVPGTRSSLAALTGDNGVESRENLSAVELDFLLMVVHAVSPPREPRENKMPYLFVDKPWPGYGAFGARECAVESHHRSSSVQTEQRIEGEKKSTRPVRLRLTATSNITYPPSPRRSHSKPSPAQPSPSLTFAAPCSLSRTTSNPKIQPVPVLIGRPSSMAILGSRSLRATATPYLTAADGCLGRGSRYMCRPVMGLGGCETLPSWSQTASPLTGRPVNTTCNFAAERQKERSACMAWSWMQPPIRDATGTARNALAERAPIGHPLSGQYHESIFLGAPRPQPGTLL</sequence>
<dbReference type="EMBL" id="QLNT01000003">
    <property type="protein sequence ID" value="KAF3075808.1"/>
    <property type="molecule type" value="Genomic_DNA"/>
</dbReference>
<organism evidence="2 3">
    <name type="scientific">Trichoderma lentiforme</name>
    <dbReference type="NCBI Taxonomy" id="1567552"/>
    <lineage>
        <taxon>Eukaryota</taxon>
        <taxon>Fungi</taxon>
        <taxon>Dikarya</taxon>
        <taxon>Ascomycota</taxon>
        <taxon>Pezizomycotina</taxon>
        <taxon>Sordariomycetes</taxon>
        <taxon>Hypocreomycetidae</taxon>
        <taxon>Hypocreales</taxon>
        <taxon>Hypocreaceae</taxon>
        <taxon>Trichoderma</taxon>
    </lineage>
</organism>
<gene>
    <name evidence="2" type="ORF">CFAM422_002167</name>
</gene>
<protein>
    <submittedName>
        <fullName evidence="2">Uncharacterized protein</fullName>
    </submittedName>
</protein>
<feature type="region of interest" description="Disordered" evidence="1">
    <location>
        <begin position="1"/>
        <end position="42"/>
    </location>
</feature>
<evidence type="ECO:0000313" key="3">
    <source>
        <dbReference type="Proteomes" id="UP000801864"/>
    </source>
</evidence>
<feature type="region of interest" description="Disordered" evidence="1">
    <location>
        <begin position="199"/>
        <end position="257"/>
    </location>
</feature>
<reference evidence="2 3" key="1">
    <citation type="submission" date="2018-06" db="EMBL/GenBank/DDBJ databases">
        <title>Genome analysis of cellulolytic fungus Trichoderma lentiforme CFAM-422.</title>
        <authorList>
            <person name="Steindorff A.S."/>
            <person name="Formighieri E.F."/>
            <person name="Midorikawa G.E.O."/>
            <person name="Tamietti M.S."/>
            <person name="Ramos E.Z."/>
            <person name="Silva A.S."/>
            <person name="Bon E.P.S."/>
            <person name="Mendes T.D."/>
            <person name="Damaso M.C.T."/>
            <person name="Favaro L.C.L."/>
        </authorList>
    </citation>
    <scope>NUCLEOTIDE SEQUENCE [LARGE SCALE GENOMIC DNA]</scope>
    <source>
        <strain evidence="2 3">CFAM-422</strain>
    </source>
</reference>
<proteinExistence type="predicted"/>